<feature type="domain" description="Heterokaryon incompatibility" evidence="1">
    <location>
        <begin position="90"/>
        <end position="146"/>
    </location>
</feature>
<dbReference type="OrthoDB" id="2727312at2759"/>
<protein>
    <submittedName>
        <fullName evidence="3">Uncharacterized protein</fullName>
    </submittedName>
</protein>
<name>A0A1J8QF85_9AGAM</name>
<accession>A0A1J8QF85</accession>
<dbReference type="Pfam" id="PF06985">
    <property type="entry name" value="HET"/>
    <property type="match status" value="1"/>
</dbReference>
<keyword evidence="4" id="KW-1185">Reference proteome</keyword>
<dbReference type="AlphaFoldDB" id="A0A1J8QF85"/>
<sequence>MRLLHTKDLCWIETPKSVQPYAILSHRWLVDPNEEVSFQDLQRRQVPPSEGSHSHHAVCDIIQLQAALTDYFKEHTFHPDVRRKEGFIKLKGACDRAFQDGLNYIWVDTCCIDKNSSAELSEAINSMYAWYKDSAVCYVYLHDVDHNIPPDLTSALKGADWFKRGWTLQELLAPDNVYFFAKDWSRIGTKATWAFPLHEITRIRKEILLGIPCSPSIAERMSWAVGRKTQKIEDRAYSLMGIFGVHMPIIYGEGEKAFRRLQLEIIKSSNDQTIFAWYDSLEYPNPSRQRGLLASAPDVFLWKSPHPLVNIDHSSFLRCLPQTVGCRNRSGDQLNLEQGFAIQNDGIHITLPMKQKGGSWLAVLKCKREDQELPYGIYLHEISTPNIFLRTAPTKLQPLERGDLDGLVLRDIRMVVDYHAPPTTPRRQLFTLRSTDSILDRCDYSICPDPKVHDGQGGGRQPLYPDTKIKLSNDTQCSCICYQDQHGEVTILLFGIEDCRPWIHLLTKSDLRQFVDTWPRQCRNRTDHIPALLTSPLTSEPSNNDAEPVSVITSSPISTQSGLRSYTDPISPSLFPTSPSSVRPSNTNLRRRTTINPGWLRETRTGCLVCAIIQHYGINIRDIKDSRADLLTNEIAPDKQIEVDVRKGQSHELDVEYVITITADF</sequence>
<dbReference type="InterPro" id="IPR010730">
    <property type="entry name" value="HET"/>
</dbReference>
<dbReference type="InterPro" id="IPR058525">
    <property type="entry name" value="DUF8212"/>
</dbReference>
<evidence type="ECO:0000313" key="4">
    <source>
        <dbReference type="Proteomes" id="UP000183567"/>
    </source>
</evidence>
<dbReference type="PANTHER" id="PTHR10622">
    <property type="entry name" value="HET DOMAIN-CONTAINING PROTEIN"/>
    <property type="match status" value="1"/>
</dbReference>
<evidence type="ECO:0000259" key="1">
    <source>
        <dbReference type="Pfam" id="PF06985"/>
    </source>
</evidence>
<comment type="caution">
    <text evidence="3">The sequence shown here is derived from an EMBL/GenBank/DDBJ whole genome shotgun (WGS) entry which is preliminary data.</text>
</comment>
<dbReference type="Pfam" id="PF26640">
    <property type="entry name" value="DUF8212"/>
    <property type="match status" value="1"/>
</dbReference>
<dbReference type="STRING" id="180088.A0A1J8QF85"/>
<gene>
    <name evidence="3" type="ORF">AZE42_04077</name>
</gene>
<dbReference type="PANTHER" id="PTHR10622:SF10">
    <property type="entry name" value="HET DOMAIN-CONTAINING PROTEIN"/>
    <property type="match status" value="1"/>
</dbReference>
<organism evidence="3 4">
    <name type="scientific">Rhizopogon vesiculosus</name>
    <dbReference type="NCBI Taxonomy" id="180088"/>
    <lineage>
        <taxon>Eukaryota</taxon>
        <taxon>Fungi</taxon>
        <taxon>Dikarya</taxon>
        <taxon>Basidiomycota</taxon>
        <taxon>Agaricomycotina</taxon>
        <taxon>Agaricomycetes</taxon>
        <taxon>Agaricomycetidae</taxon>
        <taxon>Boletales</taxon>
        <taxon>Suillineae</taxon>
        <taxon>Rhizopogonaceae</taxon>
        <taxon>Rhizopogon</taxon>
    </lineage>
</organism>
<dbReference type="EMBL" id="LVVM01004745">
    <property type="protein sequence ID" value="OJA12257.1"/>
    <property type="molecule type" value="Genomic_DNA"/>
</dbReference>
<proteinExistence type="predicted"/>
<dbReference type="Proteomes" id="UP000183567">
    <property type="component" value="Unassembled WGS sequence"/>
</dbReference>
<evidence type="ECO:0000259" key="2">
    <source>
        <dbReference type="Pfam" id="PF26640"/>
    </source>
</evidence>
<feature type="domain" description="DUF8212" evidence="2">
    <location>
        <begin position="256"/>
        <end position="289"/>
    </location>
</feature>
<evidence type="ECO:0000313" key="3">
    <source>
        <dbReference type="EMBL" id="OJA12257.1"/>
    </source>
</evidence>
<reference evidence="3 4" key="1">
    <citation type="submission" date="2016-03" db="EMBL/GenBank/DDBJ databases">
        <title>Comparative genomics of the ectomycorrhizal sister species Rhizopogon vinicolor and Rhizopogon vesiculosus (Basidiomycota: Boletales) reveals a divergence of the mating type B locus.</title>
        <authorList>
            <person name="Mujic A.B."/>
            <person name="Kuo A."/>
            <person name="Tritt A."/>
            <person name="Lipzen A."/>
            <person name="Chen C."/>
            <person name="Johnson J."/>
            <person name="Sharma A."/>
            <person name="Barry K."/>
            <person name="Grigoriev I.V."/>
            <person name="Spatafora J.W."/>
        </authorList>
    </citation>
    <scope>NUCLEOTIDE SEQUENCE [LARGE SCALE GENOMIC DNA]</scope>
    <source>
        <strain evidence="3 4">AM-OR11-056</strain>
    </source>
</reference>